<reference evidence="2 3" key="1">
    <citation type="journal article" date="2023" name="Arcadia Sci">
        <title>De novo assembly of a long-read Amblyomma americanum tick genome.</title>
        <authorList>
            <person name="Chou S."/>
            <person name="Poskanzer K.E."/>
            <person name="Rollins M."/>
            <person name="Thuy-Boun P.S."/>
        </authorList>
    </citation>
    <scope>NUCLEOTIDE SEQUENCE [LARGE SCALE GENOMIC DNA]</scope>
    <source>
        <strain evidence="2">F_SG_1</strain>
        <tissue evidence="2">Salivary glands</tissue>
    </source>
</reference>
<keyword evidence="1" id="KW-0560">Oxidoreductase</keyword>
<dbReference type="Pfam" id="PF00106">
    <property type="entry name" value="adh_short"/>
    <property type="match status" value="2"/>
</dbReference>
<dbReference type="PROSITE" id="PS00061">
    <property type="entry name" value="ADH_SHORT"/>
    <property type="match status" value="1"/>
</dbReference>
<evidence type="ECO:0000313" key="3">
    <source>
        <dbReference type="Proteomes" id="UP001321473"/>
    </source>
</evidence>
<keyword evidence="3" id="KW-1185">Reference proteome</keyword>
<dbReference type="PRINTS" id="PR00081">
    <property type="entry name" value="GDHRDH"/>
</dbReference>
<gene>
    <name evidence="2" type="ORF">V5799_033417</name>
</gene>
<proteinExistence type="predicted"/>
<organism evidence="2 3">
    <name type="scientific">Amblyomma americanum</name>
    <name type="common">Lone star tick</name>
    <dbReference type="NCBI Taxonomy" id="6943"/>
    <lineage>
        <taxon>Eukaryota</taxon>
        <taxon>Metazoa</taxon>
        <taxon>Ecdysozoa</taxon>
        <taxon>Arthropoda</taxon>
        <taxon>Chelicerata</taxon>
        <taxon>Arachnida</taxon>
        <taxon>Acari</taxon>
        <taxon>Parasitiformes</taxon>
        <taxon>Ixodida</taxon>
        <taxon>Ixodoidea</taxon>
        <taxon>Ixodidae</taxon>
        <taxon>Amblyomminae</taxon>
        <taxon>Amblyomma</taxon>
    </lineage>
</organism>
<dbReference type="EMBL" id="JARKHS020028809">
    <property type="protein sequence ID" value="KAK8763988.1"/>
    <property type="molecule type" value="Genomic_DNA"/>
</dbReference>
<dbReference type="InterPro" id="IPR020904">
    <property type="entry name" value="Sc_DH/Rdtase_CS"/>
</dbReference>
<dbReference type="Gene3D" id="3.40.50.720">
    <property type="entry name" value="NAD(P)-binding Rossmann-like Domain"/>
    <property type="match status" value="2"/>
</dbReference>
<protein>
    <recommendedName>
        <fullName evidence="4">Corticosteroid 11-beta-dehydrogenase</fullName>
    </recommendedName>
</protein>
<dbReference type="Proteomes" id="UP001321473">
    <property type="component" value="Unassembled WGS sequence"/>
</dbReference>
<dbReference type="GO" id="GO:0008202">
    <property type="term" value="P:steroid metabolic process"/>
    <property type="evidence" value="ECO:0007669"/>
    <property type="project" value="TreeGrafter"/>
</dbReference>
<dbReference type="GO" id="GO:0016491">
    <property type="term" value="F:oxidoreductase activity"/>
    <property type="evidence" value="ECO:0007669"/>
    <property type="project" value="UniProtKB-KW"/>
</dbReference>
<name>A0AAQ4DNE8_AMBAM</name>
<dbReference type="SUPFAM" id="SSF51735">
    <property type="entry name" value="NAD(P)-binding Rossmann-fold domains"/>
    <property type="match status" value="1"/>
</dbReference>
<dbReference type="AlphaFoldDB" id="A0AAQ4DNE8"/>
<evidence type="ECO:0000256" key="1">
    <source>
        <dbReference type="ARBA" id="ARBA00023002"/>
    </source>
</evidence>
<evidence type="ECO:0008006" key="4">
    <source>
        <dbReference type="Google" id="ProtNLM"/>
    </source>
</evidence>
<evidence type="ECO:0000313" key="2">
    <source>
        <dbReference type="EMBL" id="KAK8763988.1"/>
    </source>
</evidence>
<dbReference type="InterPro" id="IPR036291">
    <property type="entry name" value="NAD(P)-bd_dom_sf"/>
</dbReference>
<comment type="caution">
    <text evidence="2">The sequence shown here is derived from an EMBL/GenBank/DDBJ whole genome shotgun (WGS) entry which is preliminary data.</text>
</comment>
<dbReference type="InterPro" id="IPR002347">
    <property type="entry name" value="SDR_fam"/>
</dbReference>
<sequence>MRTSLVLCAIFVLLFWWFWDYMVPLHEIAHIIGSTWLVLTLSYKLSRLVWTQVFVTKVSGAGKAVLITGCDTGFGHRLARRLSRQGFLVFAGCLSCDSDGAAELKSLPNIKVLELDVTKQAHVDDALDTVKSHLGCRELWSVVANAGIGTSALLDSSRHQKVSAAPQEEQGRVIAVASPLGRFTLPMIAPYCMSKHALVSMMDGLRRECYGSGVDFVIVEPSAYRTSIFKADRTPIDLAMQEFKQQDKEVTVDYSYQDIEDWMNALVNNLKRFIREDPEECVDVLERKARETYPEVVYRSPLGRDAPSIAFMTSFPTEIIDAFTVVTRKVQLKMN</sequence>
<accession>A0AAQ4DNE8</accession>
<dbReference type="PANTHER" id="PTHR43313">
    <property type="entry name" value="SHORT-CHAIN DEHYDROGENASE/REDUCTASE FAMILY 9C"/>
    <property type="match status" value="1"/>
</dbReference>
<dbReference type="PANTHER" id="PTHR43313:SF36">
    <property type="entry name" value="D-BETA-HYDROXYBUTYRATE DEHYDROGENASE, MITOCHONDRIAL"/>
    <property type="match status" value="1"/>
</dbReference>